<dbReference type="PANTHER" id="PTHR43531:SF14">
    <property type="entry name" value="METHYL-ACCEPTING CHEMOTAXIS PROTEIN I-RELATED"/>
    <property type="match status" value="1"/>
</dbReference>
<name>F4N6E4_YEREN</name>
<evidence type="ECO:0000256" key="3">
    <source>
        <dbReference type="PROSITE-ProRule" id="PRU00284"/>
    </source>
</evidence>
<sequence>MYQLTERVKQNSKSADKANQLANEAKNIASQGGDMMSGVVNSMADISAGSHEIAEIITLIESVAFQTNILALNAAIEAAHAGQHGRGFSVVAREVGILAHQSGHSALNNKRLIGNSSKSISAGANLVGRSGDNLRAIIGSVIKVTDLITEISAASQEQSKGIEDITARVGMINEVTRLNADLVDQSTQASEVLQKQIFQLNQSVARFCLPATVRPPQRINEEVAVSF</sequence>
<dbReference type="AlphaFoldDB" id="F4N6E4"/>
<dbReference type="InterPro" id="IPR004089">
    <property type="entry name" value="MCPsignal_dom"/>
</dbReference>
<organism evidence="5">
    <name type="scientific">Yersinia enterocolitica W22703</name>
    <dbReference type="NCBI Taxonomy" id="913028"/>
    <lineage>
        <taxon>Bacteria</taxon>
        <taxon>Pseudomonadati</taxon>
        <taxon>Pseudomonadota</taxon>
        <taxon>Gammaproteobacteria</taxon>
        <taxon>Enterobacterales</taxon>
        <taxon>Yersiniaceae</taxon>
        <taxon>Yersinia</taxon>
    </lineage>
</organism>
<protein>
    <recommendedName>
        <fullName evidence="4">Methyl-accepting transducer domain-containing protein</fullName>
    </recommendedName>
</protein>
<evidence type="ECO:0000313" key="5">
    <source>
        <dbReference type="EMBL" id="CBX73652.1"/>
    </source>
</evidence>
<dbReference type="GO" id="GO:0005886">
    <property type="term" value="C:plasma membrane"/>
    <property type="evidence" value="ECO:0007669"/>
    <property type="project" value="TreeGrafter"/>
</dbReference>
<dbReference type="SMART" id="SM00283">
    <property type="entry name" value="MA"/>
    <property type="match status" value="1"/>
</dbReference>
<evidence type="ECO:0000256" key="1">
    <source>
        <dbReference type="ARBA" id="ARBA00022481"/>
    </source>
</evidence>
<dbReference type="GO" id="GO:0004888">
    <property type="term" value="F:transmembrane signaling receptor activity"/>
    <property type="evidence" value="ECO:0007669"/>
    <property type="project" value="TreeGrafter"/>
</dbReference>
<gene>
    <name evidence="5" type="ORF">YEW_CV11640</name>
</gene>
<dbReference type="InterPro" id="IPR051310">
    <property type="entry name" value="MCP_chemotaxis"/>
</dbReference>
<evidence type="ECO:0000259" key="4">
    <source>
        <dbReference type="PROSITE" id="PS50111"/>
    </source>
</evidence>
<reference evidence="5" key="1">
    <citation type="journal article" date="2011" name="BMC Genomics">
        <title>Shotgun sequencing of Yersinia enterocolitica strain W22703 (biotype 2, serotype O:9): genomic evidence for oscillation between invertebrates and mammals.</title>
        <authorList>
            <person name="Fuchs T.M."/>
            <person name="Brandt K."/>
            <person name="Starke M."/>
            <person name="Rattei T."/>
        </authorList>
    </citation>
    <scope>NUCLEOTIDE SEQUENCE</scope>
</reference>
<keyword evidence="3" id="KW-0807">Transducer</keyword>
<dbReference type="PROSITE" id="PS50111">
    <property type="entry name" value="CHEMOTAXIS_TRANSDUC_2"/>
    <property type="match status" value="1"/>
</dbReference>
<accession>F4N6E4</accession>
<feature type="domain" description="Methyl-accepting transducer" evidence="4">
    <location>
        <begin position="1"/>
        <end position="194"/>
    </location>
</feature>
<comment type="similarity">
    <text evidence="2">Belongs to the methyl-accepting chemotaxis (MCP) protein family.</text>
</comment>
<dbReference type="SUPFAM" id="SSF58104">
    <property type="entry name" value="Methyl-accepting chemotaxis protein (MCP) signaling domain"/>
    <property type="match status" value="1"/>
</dbReference>
<dbReference type="PANTHER" id="PTHR43531">
    <property type="entry name" value="PROTEIN ICFG"/>
    <property type="match status" value="1"/>
</dbReference>
<dbReference type="GO" id="GO:0006935">
    <property type="term" value="P:chemotaxis"/>
    <property type="evidence" value="ECO:0007669"/>
    <property type="project" value="TreeGrafter"/>
</dbReference>
<dbReference type="Pfam" id="PF00015">
    <property type="entry name" value="MCPsignal"/>
    <property type="match status" value="1"/>
</dbReference>
<proteinExistence type="inferred from homology"/>
<dbReference type="EMBL" id="FR718735">
    <property type="protein sequence ID" value="CBX73652.1"/>
    <property type="molecule type" value="Genomic_DNA"/>
</dbReference>
<keyword evidence="1" id="KW-0488">Methylation</keyword>
<evidence type="ECO:0000256" key="2">
    <source>
        <dbReference type="ARBA" id="ARBA00029447"/>
    </source>
</evidence>
<dbReference type="GO" id="GO:0007165">
    <property type="term" value="P:signal transduction"/>
    <property type="evidence" value="ECO:0007669"/>
    <property type="project" value="UniProtKB-KW"/>
</dbReference>
<dbReference type="Gene3D" id="1.10.287.950">
    <property type="entry name" value="Methyl-accepting chemotaxis protein"/>
    <property type="match status" value="1"/>
</dbReference>